<dbReference type="KEGG" id="nda:Ndas_5157"/>
<gene>
    <name evidence="2" type="ordered locus">Ndas_5157</name>
</gene>
<geneLocation type="plasmid" evidence="3">
    <name>pNDAS01</name>
</geneLocation>
<feature type="region of interest" description="Disordered" evidence="1">
    <location>
        <begin position="22"/>
        <end position="45"/>
    </location>
</feature>
<dbReference type="HOGENOM" id="CLU_1106259_0_0_11"/>
<protein>
    <submittedName>
        <fullName evidence="2">LigA</fullName>
    </submittedName>
</protein>
<name>D7B8M9_NOCDD</name>
<evidence type="ECO:0000313" key="3">
    <source>
        <dbReference type="Proteomes" id="UP000002219"/>
    </source>
</evidence>
<keyword evidence="3" id="KW-1185">Reference proteome</keyword>
<reference evidence="2 3" key="1">
    <citation type="journal article" date="2010" name="Stand. Genomic Sci.">
        <title>Complete genome sequence of Nocardiopsis dassonvillei type strain (IMRU 509).</title>
        <authorList>
            <person name="Sun H."/>
            <person name="Lapidus A."/>
            <person name="Nolan M."/>
            <person name="Lucas S."/>
            <person name="Del Rio T.G."/>
            <person name="Tice H."/>
            <person name="Cheng J.F."/>
            <person name="Tapia R."/>
            <person name="Han C."/>
            <person name="Goodwin L."/>
            <person name="Pitluck S."/>
            <person name="Pagani I."/>
            <person name="Ivanova N."/>
            <person name="Mavromatis K."/>
            <person name="Mikhailova N."/>
            <person name="Pati A."/>
            <person name="Chen A."/>
            <person name="Palaniappan K."/>
            <person name="Land M."/>
            <person name="Hauser L."/>
            <person name="Chang Y.J."/>
            <person name="Jeffries C.D."/>
            <person name="Djao O.D."/>
            <person name="Rohde M."/>
            <person name="Sikorski J."/>
            <person name="Goker M."/>
            <person name="Woyke T."/>
            <person name="Bristow J."/>
            <person name="Eisen J.A."/>
            <person name="Markowitz V."/>
            <person name="Hugenholtz P."/>
            <person name="Kyrpides N.C."/>
            <person name="Klenk H.P."/>
        </authorList>
    </citation>
    <scope>NUCLEOTIDE SEQUENCE [LARGE SCALE GENOMIC DNA]</scope>
    <source>
        <strain evidence="3">ATCC 23218 / DSM 43111 / CIP 107115 / JCM 7437 / KCTC 9190 / NBRC 14626 / NCTC 10488 / NRRL B-5397 / IMRU 509</strain>
        <plasmid evidence="3">Chromosome 2</plasmid>
    </source>
</reference>
<evidence type="ECO:0000256" key="1">
    <source>
        <dbReference type="SAM" id="MobiDB-lite"/>
    </source>
</evidence>
<proteinExistence type="predicted"/>
<sequence>MAGSAGTALRYALRAGGEPRDGALGSGPLAGGVRRHGGAGREGPGRKGLAVLSGLARGGVLSGGYVRARRLTHARVAAGGGLVRGVRARGRPHRRLAAGGGSVRRELAAGALLRLSGVHGRLLPAGALLGLPRKRGGLAAGGRAHRAAGVAGRALGLPSVAVRRDLGVLGVLRAARGLGRSLRAARPALTAGVAGRALGLPSLAVRRDLGAARLRGGVVVLRVRGMLAGRGRAVCLLRPRCGMLALGVGGR</sequence>
<dbReference type="Proteomes" id="UP000002219">
    <property type="component" value="Chromosome 2"/>
</dbReference>
<evidence type="ECO:0000313" key="2">
    <source>
        <dbReference type="EMBL" id="ADH70537.1"/>
    </source>
</evidence>
<accession>D7B8M9</accession>
<dbReference type="AlphaFoldDB" id="D7B8M9"/>
<dbReference type="EMBL" id="CP002041">
    <property type="protein sequence ID" value="ADH70537.1"/>
    <property type="molecule type" value="Genomic_DNA"/>
</dbReference>
<organism evidence="2 3">
    <name type="scientific">Nocardiopsis dassonvillei (strain ATCC 23218 / DSM 43111 / CIP 107115 / JCM 7437 / KCTC 9190 / NBRC 14626 / NCTC 10488 / NRRL B-5397 / IMRU 509)</name>
    <name type="common">Actinomadura dassonvillei</name>
    <dbReference type="NCBI Taxonomy" id="446468"/>
    <lineage>
        <taxon>Bacteria</taxon>
        <taxon>Bacillati</taxon>
        <taxon>Actinomycetota</taxon>
        <taxon>Actinomycetes</taxon>
        <taxon>Streptosporangiales</taxon>
        <taxon>Nocardiopsidaceae</taxon>
        <taxon>Nocardiopsis</taxon>
    </lineage>
</organism>